<dbReference type="EMBL" id="LR134492">
    <property type="protein sequence ID" value="VEI67507.1"/>
    <property type="molecule type" value="Genomic_DNA"/>
</dbReference>
<evidence type="ECO:0000313" key="2">
    <source>
        <dbReference type="EMBL" id="VEI67507.1"/>
    </source>
</evidence>
<evidence type="ECO:0000256" key="1">
    <source>
        <dbReference type="SAM" id="Phobius"/>
    </source>
</evidence>
<feature type="transmembrane region" description="Helical" evidence="1">
    <location>
        <begin position="345"/>
        <end position="363"/>
    </location>
</feature>
<dbReference type="AlphaFoldDB" id="A0A448SIG2"/>
<keyword evidence="1" id="KW-0472">Membrane</keyword>
<evidence type="ECO:0000313" key="3">
    <source>
        <dbReference type="Proteomes" id="UP000270487"/>
    </source>
</evidence>
<dbReference type="Proteomes" id="UP000270487">
    <property type="component" value="Chromosome"/>
</dbReference>
<keyword evidence="1" id="KW-0812">Transmembrane</keyword>
<feature type="transmembrane region" description="Helical" evidence="1">
    <location>
        <begin position="36"/>
        <end position="57"/>
    </location>
</feature>
<feature type="transmembrane region" description="Helical" evidence="1">
    <location>
        <begin position="102"/>
        <end position="120"/>
    </location>
</feature>
<sequence>MKTSTINENILPLIMILGFFIDGADKYLRSLQESRVGYIVKSILAFFLCVLIFYFYISQKKIKKPNRIIFLFFLLIVCLFSGFLFSSAWLSDEPFSSKIYASLRYFSGLIFVIFPLCFIQTKKVSDVFSLIFIVNCILAWIGFAFGIEILRTYGHIMDLDAGWVDQRFGYSGLIPEQNNASFFFLFGVANSYWRYKYLSKAPIELFFGIATCFILGTKAILLALFIFFVLIFAKSLAKKLLLSAVVIAVAFYAEINMGLSGLVTNEKIWNSALSGRLNFLFYKFFPLISSANSENIIFGFQGAKPQIYLIEMDFFDLVLFFGVVGALLYMTIIFMIFWERRGPTMWIPLAISTLAISFFSGHLFYDPTSMLYLSFIIACAGYFKIKDSERVKLL</sequence>
<feature type="transmembrane region" description="Helical" evidence="1">
    <location>
        <begin position="127"/>
        <end position="147"/>
    </location>
</feature>
<name>A0A448SIG2_SERFO</name>
<reference evidence="2 3" key="1">
    <citation type="submission" date="2018-12" db="EMBL/GenBank/DDBJ databases">
        <authorList>
            <consortium name="Pathogen Informatics"/>
        </authorList>
    </citation>
    <scope>NUCLEOTIDE SEQUENCE [LARGE SCALE GENOMIC DNA]</scope>
    <source>
        <strain evidence="2 3">NCTC13193</strain>
    </source>
</reference>
<feature type="transmembrane region" description="Helical" evidence="1">
    <location>
        <begin position="205"/>
        <end position="233"/>
    </location>
</feature>
<protein>
    <submittedName>
        <fullName evidence="2">Uncharacterized protein</fullName>
    </submittedName>
</protein>
<accession>A0A448SIG2</accession>
<organism evidence="2 3">
    <name type="scientific">Serratia fonticola</name>
    <dbReference type="NCBI Taxonomy" id="47917"/>
    <lineage>
        <taxon>Bacteria</taxon>
        <taxon>Pseudomonadati</taxon>
        <taxon>Pseudomonadota</taxon>
        <taxon>Gammaproteobacteria</taxon>
        <taxon>Enterobacterales</taxon>
        <taxon>Yersiniaceae</taxon>
        <taxon>Serratia</taxon>
    </lineage>
</organism>
<feature type="transmembrane region" description="Helical" evidence="1">
    <location>
        <begin position="317"/>
        <end position="338"/>
    </location>
</feature>
<feature type="transmembrane region" description="Helical" evidence="1">
    <location>
        <begin position="69"/>
        <end position="90"/>
    </location>
</feature>
<feature type="transmembrane region" description="Helical" evidence="1">
    <location>
        <begin position="240"/>
        <end position="263"/>
    </location>
</feature>
<proteinExistence type="predicted"/>
<gene>
    <name evidence="2" type="ORF">NCTC13193_01981</name>
</gene>
<keyword evidence="1" id="KW-1133">Transmembrane helix</keyword>